<dbReference type="InterPro" id="IPR007505">
    <property type="entry name" value="PDDEXK_7"/>
</dbReference>
<name>A0A7D4B1H9_9BACL</name>
<reference evidence="2 3" key="1">
    <citation type="submission" date="2020-01" db="EMBL/GenBank/DDBJ databases">
        <authorList>
            <person name="Gulvik C.A."/>
            <person name="Batra D.G."/>
        </authorList>
    </citation>
    <scope>NUCLEOTIDE SEQUENCE [LARGE SCALE GENOMIC DNA]</scope>
    <source>
        <strain evidence="2 3">W9323</strain>
    </source>
</reference>
<evidence type="ECO:0000313" key="3">
    <source>
        <dbReference type="Proteomes" id="UP000503088"/>
    </source>
</evidence>
<dbReference type="InterPro" id="IPR018633">
    <property type="entry name" value="DUF2357"/>
</dbReference>
<gene>
    <name evidence="2" type="ORF">GXN76_03595</name>
</gene>
<dbReference type="EMBL" id="CP048104">
    <property type="protein sequence ID" value="QKG83646.1"/>
    <property type="molecule type" value="Genomic_DNA"/>
</dbReference>
<feature type="domain" description="DUF2357" evidence="1">
    <location>
        <begin position="77"/>
        <end position="242"/>
    </location>
</feature>
<dbReference type="AlphaFoldDB" id="A0A7D4B1H9"/>
<evidence type="ECO:0000313" key="2">
    <source>
        <dbReference type="EMBL" id="QKG83646.1"/>
    </source>
</evidence>
<proteinExistence type="predicted"/>
<keyword evidence="3" id="KW-1185">Reference proteome</keyword>
<dbReference type="Pfam" id="PF09823">
    <property type="entry name" value="DUF2357"/>
    <property type="match status" value="1"/>
</dbReference>
<organism evidence="2 3">
    <name type="scientific">Kroppenstedtia pulmonis</name>
    <dbReference type="NCBI Taxonomy" id="1380685"/>
    <lineage>
        <taxon>Bacteria</taxon>
        <taxon>Bacillati</taxon>
        <taxon>Bacillota</taxon>
        <taxon>Bacilli</taxon>
        <taxon>Bacillales</taxon>
        <taxon>Thermoactinomycetaceae</taxon>
        <taxon>Kroppenstedtia</taxon>
    </lineage>
</organism>
<sequence>MKFVSNDVNARFYMDGLDSLPIKLVETDEEGEAFLPSSSDPVTLFDYPKNSEPHKSEDEFYPFVPGHYRIRVVSQGIHYYSWIQILPKQIQVTQWELMKDEVESLLNGLALDLIRQNLDDRTSLAGQGIPSHLFMQFMIIQRHFPTVTAALNDLLDKVNFQIKKMYRTVPVAHSKMIDEVTIKHRLTHPEKRDVLKAPHRIFDVDLPENRLLKTIIRSVINTLTQFEEGLIQYRNETKNELDMIPRKSAFYREKEKTLKILDDYQIVTRKMKATFRRIQSAHWYNKISDTPGLNISHVMISDVRYRAVYQLYRDLEQNDVEITLDHSYKYQWKRTDKLYEIWGIIQLIKLLSRDPLGYRPVQGWIYNPAFDKQRLLIPSLPSGEKIIFEKDNIHLHLTYDGIIPSDSKHTDPYNIPVYSWGTNNRPDVRLDLYQEDTYIGGIVMDFKYRPKWRIWNQKLISSNRQSDTMKQLINYGSQFYSTHKYDGKRGPAIRQVWAFYPEKEPKGKAEFFHDRNFLLLPLSPGSDNYHVIDWFVKAIQQLKQEYQEYYSTPQLAR</sequence>
<evidence type="ECO:0000259" key="1">
    <source>
        <dbReference type="Pfam" id="PF09823"/>
    </source>
</evidence>
<dbReference type="Proteomes" id="UP000503088">
    <property type="component" value="Chromosome"/>
</dbReference>
<protein>
    <submittedName>
        <fullName evidence="2">DUF2357 domain-containing protein</fullName>
    </submittedName>
</protein>
<dbReference type="KEGG" id="kpul:GXN76_03595"/>
<accession>A0A7D4B1H9</accession>
<dbReference type="Pfam" id="PF04411">
    <property type="entry name" value="PDDEXK_7"/>
    <property type="match status" value="1"/>
</dbReference>